<reference evidence="1" key="1">
    <citation type="journal article" date="2015" name="Nature">
        <title>Complex archaea that bridge the gap between prokaryotes and eukaryotes.</title>
        <authorList>
            <person name="Spang A."/>
            <person name="Saw J.H."/>
            <person name="Jorgensen S.L."/>
            <person name="Zaremba-Niedzwiedzka K."/>
            <person name="Martijn J."/>
            <person name="Lind A.E."/>
            <person name="van Eijk R."/>
            <person name="Schleper C."/>
            <person name="Guy L."/>
            <person name="Ettema T.J."/>
        </authorList>
    </citation>
    <scope>NUCLEOTIDE SEQUENCE</scope>
</reference>
<comment type="caution">
    <text evidence="1">The sequence shown here is derived from an EMBL/GenBank/DDBJ whole genome shotgun (WGS) entry which is preliminary data.</text>
</comment>
<dbReference type="AlphaFoldDB" id="A0A0F9LBN5"/>
<gene>
    <name evidence="1" type="ORF">LCGC14_1599420</name>
</gene>
<proteinExistence type="predicted"/>
<dbReference type="EMBL" id="LAZR01012808">
    <property type="protein sequence ID" value="KKM25000.1"/>
    <property type="molecule type" value="Genomic_DNA"/>
</dbReference>
<name>A0A0F9LBN5_9ZZZZ</name>
<accession>A0A0F9LBN5</accession>
<sequence length="100" mass="10950">MKDHPPGRKPDDEVRTTLSYRQPTKVGLPPRLKVRRCQVQQVIAGRRILTVPHGEDIQLGLLTLVSDEAGAKGVIDAVRVDVTEVTDDGVPGSVEILFEV</sequence>
<evidence type="ECO:0000313" key="1">
    <source>
        <dbReference type="EMBL" id="KKM25000.1"/>
    </source>
</evidence>
<organism evidence="1">
    <name type="scientific">marine sediment metagenome</name>
    <dbReference type="NCBI Taxonomy" id="412755"/>
    <lineage>
        <taxon>unclassified sequences</taxon>
        <taxon>metagenomes</taxon>
        <taxon>ecological metagenomes</taxon>
    </lineage>
</organism>
<protein>
    <submittedName>
        <fullName evidence="1">Uncharacterized protein</fullName>
    </submittedName>
</protein>